<evidence type="ECO:0000313" key="5">
    <source>
        <dbReference type="EMBL" id="KXA88570.1"/>
    </source>
</evidence>
<dbReference type="Proteomes" id="UP000070589">
    <property type="component" value="Unassembled WGS sequence"/>
</dbReference>
<dbReference type="PANTHER" id="PTHR42788:SF13">
    <property type="entry name" value="ALIPHATIC SULFONATES IMPORT ATP-BINDING PROTEIN SSUB"/>
    <property type="match status" value="1"/>
</dbReference>
<dbReference type="PROSITE" id="PS50893">
    <property type="entry name" value="ABC_TRANSPORTER_2"/>
    <property type="match status" value="1"/>
</dbReference>
<dbReference type="EMBL" id="LHXL01000104">
    <property type="protein sequence ID" value="KXA88570.1"/>
    <property type="molecule type" value="Genomic_DNA"/>
</dbReference>
<dbReference type="Pfam" id="PF00005">
    <property type="entry name" value="ABC_tran"/>
    <property type="match status" value="1"/>
</dbReference>
<dbReference type="GO" id="GO:0016887">
    <property type="term" value="F:ATP hydrolysis activity"/>
    <property type="evidence" value="ECO:0007669"/>
    <property type="project" value="InterPro"/>
</dbReference>
<gene>
    <name evidence="5" type="ORF">AKJ62_04905</name>
</gene>
<evidence type="ECO:0000313" key="6">
    <source>
        <dbReference type="Proteomes" id="UP000070589"/>
    </source>
</evidence>
<dbReference type="PROSITE" id="PS00211">
    <property type="entry name" value="ABC_TRANSPORTER_1"/>
    <property type="match status" value="1"/>
</dbReference>
<evidence type="ECO:0000256" key="1">
    <source>
        <dbReference type="ARBA" id="ARBA00022448"/>
    </source>
</evidence>
<dbReference type="InterPro" id="IPR017871">
    <property type="entry name" value="ABC_transporter-like_CS"/>
</dbReference>
<dbReference type="SMART" id="SM00382">
    <property type="entry name" value="AAA"/>
    <property type="match status" value="1"/>
</dbReference>
<dbReference type="Gene3D" id="3.40.50.300">
    <property type="entry name" value="P-loop containing nucleotide triphosphate hydrolases"/>
    <property type="match status" value="1"/>
</dbReference>
<protein>
    <recommendedName>
        <fullName evidence="4">ABC transporter domain-containing protein</fullName>
    </recommendedName>
</protein>
<accession>A0A133U316</accession>
<dbReference type="InterPro" id="IPR003593">
    <property type="entry name" value="AAA+_ATPase"/>
</dbReference>
<dbReference type="InterPro" id="IPR050166">
    <property type="entry name" value="ABC_transporter_ATP-bind"/>
</dbReference>
<reference evidence="5 6" key="1">
    <citation type="journal article" date="2016" name="Sci. Rep.">
        <title>Metabolic traits of an uncultured archaeal lineage -MSBL1- from brine pools of the Red Sea.</title>
        <authorList>
            <person name="Mwirichia R."/>
            <person name="Alam I."/>
            <person name="Rashid M."/>
            <person name="Vinu M."/>
            <person name="Ba-Alawi W."/>
            <person name="Anthony Kamau A."/>
            <person name="Kamanda Ngugi D."/>
            <person name="Goker M."/>
            <person name="Klenk H.P."/>
            <person name="Bajic V."/>
            <person name="Stingl U."/>
        </authorList>
    </citation>
    <scope>NUCLEOTIDE SEQUENCE [LARGE SCALE GENOMIC DNA]</scope>
    <source>
        <strain evidence="5">SCGC-AAA259D14</strain>
    </source>
</reference>
<dbReference type="CDD" id="cd03293">
    <property type="entry name" value="ABC_NrtD_SsuB_transporters"/>
    <property type="match status" value="1"/>
</dbReference>
<proteinExistence type="predicted"/>
<keyword evidence="2" id="KW-0547">Nucleotide-binding</keyword>
<feature type="non-terminal residue" evidence="5">
    <location>
        <position position="207"/>
    </location>
</feature>
<organism evidence="5 6">
    <name type="scientific">candidate division MSBL1 archaeon SCGC-AAA259D14</name>
    <dbReference type="NCBI Taxonomy" id="1698261"/>
    <lineage>
        <taxon>Archaea</taxon>
        <taxon>Methanobacteriati</taxon>
        <taxon>Methanobacteriota</taxon>
        <taxon>candidate division MSBL1</taxon>
    </lineage>
</organism>
<keyword evidence="6" id="KW-1185">Reference proteome</keyword>
<comment type="caution">
    <text evidence="5">The sequence shown here is derived from an EMBL/GenBank/DDBJ whole genome shotgun (WGS) entry which is preliminary data.</text>
</comment>
<dbReference type="GO" id="GO:0005524">
    <property type="term" value="F:ATP binding"/>
    <property type="evidence" value="ECO:0007669"/>
    <property type="project" value="UniProtKB-KW"/>
</dbReference>
<evidence type="ECO:0000256" key="3">
    <source>
        <dbReference type="ARBA" id="ARBA00022840"/>
    </source>
</evidence>
<dbReference type="SUPFAM" id="SSF52540">
    <property type="entry name" value="P-loop containing nucleoside triphosphate hydrolases"/>
    <property type="match status" value="1"/>
</dbReference>
<keyword evidence="1" id="KW-0813">Transport</keyword>
<keyword evidence="3" id="KW-0067">ATP-binding</keyword>
<dbReference type="AlphaFoldDB" id="A0A133U316"/>
<evidence type="ECO:0000259" key="4">
    <source>
        <dbReference type="PROSITE" id="PS50893"/>
    </source>
</evidence>
<feature type="domain" description="ABC transporter" evidence="4">
    <location>
        <begin position="7"/>
        <end position="207"/>
    </location>
</feature>
<dbReference type="InterPro" id="IPR027417">
    <property type="entry name" value="P-loop_NTPase"/>
</dbReference>
<dbReference type="PANTHER" id="PTHR42788">
    <property type="entry name" value="TAURINE IMPORT ATP-BINDING PROTEIN-RELATED"/>
    <property type="match status" value="1"/>
</dbReference>
<evidence type="ECO:0000256" key="2">
    <source>
        <dbReference type="ARBA" id="ARBA00022741"/>
    </source>
</evidence>
<dbReference type="InterPro" id="IPR003439">
    <property type="entry name" value="ABC_transporter-like_ATP-bd"/>
</dbReference>
<sequence>MEDKAKVEIKGLKKVYKGENPVTAIEDISFNVEEGDFVSIVGPSGCGKSTLLKIVAGILEKTEGNVKIDGRDVKGPTRECGMVFQKPVLFEWRTNIENVLLPCEIHKENLEKKREEAISLLELVGLEDFMEQRPSELSGGMQQRVSICRSLIMDPEVLLMDEPFGALDYFTREQMNLELLRIWRKTKKSILFVTHNIEEAVFLGDKV</sequence>
<name>A0A133U316_9EURY</name>